<evidence type="ECO:0000313" key="2">
    <source>
        <dbReference type="Proteomes" id="UP000187429"/>
    </source>
</evidence>
<organism evidence="1 2">
    <name type="scientific">Smittium culicis</name>
    <dbReference type="NCBI Taxonomy" id="133412"/>
    <lineage>
        <taxon>Eukaryota</taxon>
        <taxon>Fungi</taxon>
        <taxon>Fungi incertae sedis</taxon>
        <taxon>Zoopagomycota</taxon>
        <taxon>Kickxellomycotina</taxon>
        <taxon>Harpellomycetes</taxon>
        <taxon>Harpellales</taxon>
        <taxon>Legeriomycetaceae</taxon>
        <taxon>Smittium</taxon>
    </lineage>
</organism>
<dbReference type="EMBL" id="LSSM01002548">
    <property type="protein sequence ID" value="OMJ21285.1"/>
    <property type="molecule type" value="Genomic_DNA"/>
</dbReference>
<comment type="caution">
    <text evidence="1">The sequence shown here is derived from an EMBL/GenBank/DDBJ whole genome shotgun (WGS) entry which is preliminary data.</text>
</comment>
<keyword evidence="2" id="KW-1185">Reference proteome</keyword>
<reference evidence="2" key="1">
    <citation type="submission" date="2017-01" db="EMBL/GenBank/DDBJ databases">
        <authorList>
            <person name="Wang Y."/>
            <person name="White M."/>
            <person name="Kvist S."/>
            <person name="Moncalvo J.-M."/>
        </authorList>
    </citation>
    <scope>NUCLEOTIDE SEQUENCE [LARGE SCALE GENOMIC DNA]</scope>
    <source>
        <strain evidence="2">ID-206-W2</strain>
    </source>
</reference>
<name>A0A1R1Y3B1_9FUNG</name>
<gene>
    <name evidence="1" type="ORF">AYI69_g5885</name>
</gene>
<dbReference type="AlphaFoldDB" id="A0A1R1Y3B1"/>
<dbReference type="Proteomes" id="UP000187429">
    <property type="component" value="Unassembled WGS sequence"/>
</dbReference>
<protein>
    <submittedName>
        <fullName evidence="1">Uncharacterized protein</fullName>
    </submittedName>
</protein>
<accession>A0A1R1Y3B1</accession>
<sequence>MMSSKGLTSFIGKFKKFQLSSGSTKIWNSTANLTKWKILNLIFWRYHMKKWNVQSLLLEKPKSRFFKCERTAWRIFNGKNSHLDI</sequence>
<proteinExistence type="predicted"/>
<evidence type="ECO:0000313" key="1">
    <source>
        <dbReference type="EMBL" id="OMJ21285.1"/>
    </source>
</evidence>